<dbReference type="PANTHER" id="PTHR30600">
    <property type="entry name" value="CYTOCHROME C PEROXIDASE-RELATED"/>
    <property type="match status" value="1"/>
</dbReference>
<evidence type="ECO:0000256" key="4">
    <source>
        <dbReference type="ARBA" id="ARBA00023002"/>
    </source>
</evidence>
<dbReference type="PROSITE" id="PS51007">
    <property type="entry name" value="CYTC"/>
    <property type="match status" value="2"/>
</dbReference>
<dbReference type="GO" id="GO:0009055">
    <property type="term" value="F:electron transfer activity"/>
    <property type="evidence" value="ECO:0007669"/>
    <property type="project" value="InterPro"/>
</dbReference>
<keyword evidence="10" id="KW-1185">Reference proteome</keyword>
<evidence type="ECO:0000259" key="8">
    <source>
        <dbReference type="PROSITE" id="PS51007"/>
    </source>
</evidence>
<keyword evidence="5 6" id="KW-0408">Iron</keyword>
<dbReference type="GO" id="GO:0046872">
    <property type="term" value="F:metal ion binding"/>
    <property type="evidence" value="ECO:0007669"/>
    <property type="project" value="UniProtKB-KW"/>
</dbReference>
<dbReference type="STRING" id="1223802.SUTH_01365"/>
<keyword evidence="3 6" id="KW-0479">Metal-binding</keyword>
<dbReference type="KEGG" id="shd:SUTH_01365"/>
<keyword evidence="9" id="KW-0575">Peroxidase</keyword>
<dbReference type="Gene3D" id="1.10.760.10">
    <property type="entry name" value="Cytochrome c-like domain"/>
    <property type="match status" value="2"/>
</dbReference>
<accession>W0SEG0</accession>
<organism evidence="9 10">
    <name type="scientific">Sulfuritalea hydrogenivorans sk43H</name>
    <dbReference type="NCBI Taxonomy" id="1223802"/>
    <lineage>
        <taxon>Bacteria</taxon>
        <taxon>Pseudomonadati</taxon>
        <taxon>Pseudomonadota</taxon>
        <taxon>Betaproteobacteria</taxon>
        <taxon>Nitrosomonadales</taxon>
        <taxon>Sterolibacteriaceae</taxon>
        <taxon>Sulfuritalea</taxon>
    </lineage>
</organism>
<feature type="signal peptide" evidence="7">
    <location>
        <begin position="1"/>
        <end position="24"/>
    </location>
</feature>
<gene>
    <name evidence="9" type="ORF">SUTH_01365</name>
</gene>
<dbReference type="SUPFAM" id="SSF46626">
    <property type="entry name" value="Cytochrome c"/>
    <property type="match status" value="2"/>
</dbReference>
<dbReference type="GO" id="GO:0004130">
    <property type="term" value="F:cytochrome-c peroxidase activity"/>
    <property type="evidence" value="ECO:0007669"/>
    <property type="project" value="TreeGrafter"/>
</dbReference>
<dbReference type="HOGENOM" id="CLU_034652_3_2_4"/>
<dbReference type="InterPro" id="IPR004852">
    <property type="entry name" value="Di-haem_cyt_c_peroxidsae"/>
</dbReference>
<evidence type="ECO:0000256" key="6">
    <source>
        <dbReference type="PROSITE-ProRule" id="PRU00433"/>
    </source>
</evidence>
<proteinExistence type="predicted"/>
<feature type="domain" description="Cytochrome c" evidence="8">
    <location>
        <begin position="62"/>
        <end position="227"/>
    </location>
</feature>
<comment type="subcellular location">
    <subcellularLocation>
        <location evidence="1">Cell envelope</location>
    </subcellularLocation>
</comment>
<protein>
    <submittedName>
        <fullName evidence="9">Methylamine utilization protein/Cytochrome c peroxidase</fullName>
    </submittedName>
</protein>
<feature type="chain" id="PRO_5004795748" evidence="7">
    <location>
        <begin position="25"/>
        <end position="414"/>
    </location>
</feature>
<feature type="domain" description="Cytochrome c" evidence="8">
    <location>
        <begin position="224"/>
        <end position="381"/>
    </location>
</feature>
<dbReference type="InterPro" id="IPR009056">
    <property type="entry name" value="Cyt_c-like_dom"/>
</dbReference>
<keyword evidence="7" id="KW-0732">Signal</keyword>
<keyword evidence="2 6" id="KW-0349">Heme</keyword>
<evidence type="ECO:0000313" key="9">
    <source>
        <dbReference type="EMBL" id="BAO29165.1"/>
    </source>
</evidence>
<dbReference type="InterPro" id="IPR051395">
    <property type="entry name" value="Cytochrome_c_Peroxidase/MauG"/>
</dbReference>
<evidence type="ECO:0000256" key="7">
    <source>
        <dbReference type="SAM" id="SignalP"/>
    </source>
</evidence>
<reference evidence="9 10" key="1">
    <citation type="journal article" date="2014" name="Syst. Appl. Microbiol.">
        <title>Complete genomes of freshwater sulfur oxidizers Sulfuricella denitrificans skB26 and Sulfuritalea hydrogenivorans sk43H: genetic insights into the sulfur oxidation pathway of betaproteobacteria.</title>
        <authorList>
            <person name="Watanabe T."/>
            <person name="Kojima H."/>
            <person name="Fukui M."/>
        </authorList>
    </citation>
    <scope>NUCLEOTIDE SEQUENCE [LARGE SCALE GENOMIC DNA]</scope>
    <source>
        <strain evidence="9">DSM22779</strain>
    </source>
</reference>
<evidence type="ECO:0000313" key="10">
    <source>
        <dbReference type="Proteomes" id="UP000031637"/>
    </source>
</evidence>
<evidence type="ECO:0000256" key="1">
    <source>
        <dbReference type="ARBA" id="ARBA00004196"/>
    </source>
</evidence>
<dbReference type="InterPro" id="IPR036909">
    <property type="entry name" value="Cyt_c-like_dom_sf"/>
</dbReference>
<name>W0SEG0_9PROT</name>
<dbReference type="Pfam" id="PF03150">
    <property type="entry name" value="CCP_MauG"/>
    <property type="match status" value="1"/>
</dbReference>
<dbReference type="Proteomes" id="UP000031637">
    <property type="component" value="Chromosome"/>
</dbReference>
<dbReference type="AlphaFoldDB" id="W0SEG0"/>
<dbReference type="GO" id="GO:0030313">
    <property type="term" value="C:cell envelope"/>
    <property type="evidence" value="ECO:0007669"/>
    <property type="project" value="UniProtKB-SubCell"/>
</dbReference>
<evidence type="ECO:0000256" key="5">
    <source>
        <dbReference type="ARBA" id="ARBA00023004"/>
    </source>
</evidence>
<sequence length="414" mass="45046">MNERVPRRLSLAVVLFALATLVSATEEITEFTSAELGRIAAHGPWPLPWTGDPGNRVSGNAAAIRLGRDLFFEPRLSANRRVACATCHQPERGFQDGRAVARGLVDDVRNTPSLLNVRHQRWFGWDGGHDSLWSASLRPILDAREMGGNAARAARVLRDKAALDCHYRLAFGKPPHASDPELLVNIAKAIAAWQETLVSPPSAFDTFRDALERKDARAIAAYPAAAKRGLRLFLGRGQCATCHAGPLFSNGEFGDIGIPFFIKPTGVDPGRQGGIKRLLASPWNLLGTYNDDAARNNATGTQHLRPEHRNFGEFKVPSLRNLTLTAPYMHNGSLATLREVVRHYSDLDEDRLHADGERILKPLKLSAEETDDLLAFLESLSPSEALPTPVAPPAVCGGRIIAVAPAPTPSRSGR</sequence>
<keyword evidence="4" id="KW-0560">Oxidoreductase</keyword>
<dbReference type="GO" id="GO:0020037">
    <property type="term" value="F:heme binding"/>
    <property type="evidence" value="ECO:0007669"/>
    <property type="project" value="InterPro"/>
</dbReference>
<evidence type="ECO:0000256" key="3">
    <source>
        <dbReference type="ARBA" id="ARBA00022723"/>
    </source>
</evidence>
<evidence type="ECO:0000256" key="2">
    <source>
        <dbReference type="ARBA" id="ARBA00022617"/>
    </source>
</evidence>
<dbReference type="EMBL" id="AP012547">
    <property type="protein sequence ID" value="BAO29165.1"/>
    <property type="molecule type" value="Genomic_DNA"/>
</dbReference>